<dbReference type="InterPro" id="IPR036709">
    <property type="entry name" value="Autotransporte_beta_dom_sf"/>
</dbReference>
<accession>A0A0G3WI87</accession>
<feature type="chain" id="PRO_5005186025" description="Autotransporter domain-containing protein" evidence="1">
    <location>
        <begin position="34"/>
        <end position="1343"/>
    </location>
</feature>
<evidence type="ECO:0000313" key="3">
    <source>
        <dbReference type="EMBL" id="AKL98401.1"/>
    </source>
</evidence>
<dbReference type="PROSITE" id="PS51208">
    <property type="entry name" value="AUTOTRANSPORTER"/>
    <property type="match status" value="1"/>
</dbReference>
<dbReference type="Gene3D" id="2.40.128.130">
    <property type="entry name" value="Autotransporter beta-domain"/>
    <property type="match status" value="1"/>
</dbReference>
<dbReference type="KEGG" id="epo:Epro_1022"/>
<dbReference type="InterPro" id="IPR005546">
    <property type="entry name" value="Autotransporte_beta"/>
</dbReference>
<name>A0A0G3WI87_9BACT</name>
<gene>
    <name evidence="3" type="ORF">Epro_1022</name>
</gene>
<feature type="domain" description="Autotransporter" evidence="2">
    <location>
        <begin position="1024"/>
        <end position="1302"/>
    </location>
</feature>
<dbReference type="PATRIC" id="fig|1408281.3.peg.1051"/>
<feature type="signal peptide" evidence="1">
    <location>
        <begin position="1"/>
        <end position="33"/>
    </location>
</feature>
<evidence type="ECO:0000313" key="4">
    <source>
        <dbReference type="Proteomes" id="UP000035337"/>
    </source>
</evidence>
<dbReference type="Proteomes" id="UP000035337">
    <property type="component" value="Chromosome"/>
</dbReference>
<sequence>MCSQKQFLSFCKCLAVAAVFLFFAVFGIKPANADAFTFESLKNFLESASNTNISFSSANYAVAGAPYSITASSVAGSIKTLTFGYGNYTLDAELYIGRITNDKNLTLNFYAPNTDTVLTFTNFKTIDTVGGGVFRQNADAATTSNISFDGALGVKFIDNITMNFFDNFGGGGAIYNSAQGGNGAASFNFGGLAQFLGNSVNFDGSLVDNTTSNNLNYGGGGAILNTVSGSNSNASFTFGGLTEFTGNSSNFNGTWRINFLNAGHSVAAYAPGGAAIYNSVSGGSNISSFTFGGLTKFTGNSANFDGEWHINFIGSNNTLSIYGGGGAAIYNTIQGGKASFAFNDAAEFTGNSTSFNGILDIDYTSTMNTVHKNGRGGAAIYNTINNNGVASFTFGGLAKFNSNFAQGTGIDAYGGAIYNNAQSGNTSFAFAGFAEFSDNYTHATNSNAQGGAIYSYLNNNANISFAFNNSASFIRNSAKGIGSGYSGGYGGAIYNTLFNGAKSSFTFNSLASFEGNSINKGITAGGFGYGGAIYNNPFFSSNASFTFGDRAKFIGNYGLGSVRGGAIYSSSIDQSTSTFTFESPAEFTGNYVQGGNVFAGAIYSEGSFSNYGPSYYSSDIFVFEDSAEFTGNYAIGNYMSYGGAIAAVSNGSIIFNGTTRFANNYVAAGGLLEGVNAFGGAIYVGSAKITFNIAAGDSVLFSGNLASGAPNDIYLDLGASLIINSTGSVVMEGGILSHEMTGADNSIKVEKNGSGLWVLGGRNEIYGDVYLNGGALSFLKTYADKNTVKTVYKGDKLSVGVNAALDLSRNGLSEFVISNETASGWLDKVEVSSFAINGGSVYVDIKNDGKSDQIITVGAVLDDMQLYYRPRYGVYESGTIYDIVISTLQINTNGNYNVIIDSRALVFQNGSLSAQGMFSNDDKKFQIKLMNDATVRTTVVSSDFLSVDSVRSFNQKSVANALDVWTHRYIAGGGQDNAFTDMLQDVSFSAGAVIDQFTKEATAYFLSNILRQPGLDESSREIYGAIEQAGAWANFFGEINSIGDNDNSGKYENSAAGATVGYNIALNNNLVVGAFGKYRADSAKQAASKANINSFGGGLYAQTKTEVWDLKLLVNAMQNKYDISRNIDVAIYGGVAKSSFDGLTIGGDLEFGLKVNIAKYEGLTFRPFAGLQVAQVSYEDIKETGSSQLNSVIGGGSYSRTVARIGAGLERNLQKYKWYARADLRALVSANDGKIEQKLLDAGAAFDAFEVKGYKESILKAGIAVGGSVELSQIFSLFGGLQGLLGDEYVEGQVNAGLKIEFGGNAAAEIAKHTELSPISAQSFNKIDDDMNDMPDDLQNALR</sequence>
<proteinExistence type="predicted"/>
<organism evidence="3 4">
    <name type="scientific">Endomicrobium proavitum</name>
    <dbReference type="NCBI Taxonomy" id="1408281"/>
    <lineage>
        <taxon>Bacteria</taxon>
        <taxon>Pseudomonadati</taxon>
        <taxon>Elusimicrobiota</taxon>
        <taxon>Endomicrobiia</taxon>
        <taxon>Endomicrobiales</taxon>
        <taxon>Endomicrobiaceae</taxon>
        <taxon>Endomicrobium</taxon>
    </lineage>
</organism>
<dbReference type="STRING" id="1408281.Epro_1022"/>
<dbReference type="RefSeq" id="WP_052570949.1">
    <property type="nucleotide sequence ID" value="NZ_CP009498.1"/>
</dbReference>
<dbReference type="EMBL" id="CP009498">
    <property type="protein sequence ID" value="AKL98401.1"/>
    <property type="molecule type" value="Genomic_DNA"/>
</dbReference>
<keyword evidence="1" id="KW-0732">Signal</keyword>
<evidence type="ECO:0000256" key="1">
    <source>
        <dbReference type="SAM" id="SignalP"/>
    </source>
</evidence>
<keyword evidence="4" id="KW-1185">Reference proteome</keyword>
<evidence type="ECO:0000259" key="2">
    <source>
        <dbReference type="PROSITE" id="PS51208"/>
    </source>
</evidence>
<dbReference type="SUPFAM" id="SSF103515">
    <property type="entry name" value="Autotransporter"/>
    <property type="match status" value="1"/>
</dbReference>
<dbReference type="SMART" id="SM00869">
    <property type="entry name" value="Autotransporter"/>
    <property type="match status" value="1"/>
</dbReference>
<reference evidence="3 4" key="1">
    <citation type="submission" date="2014-09" db="EMBL/GenBank/DDBJ databases">
        <title>Complete genome sequence of Endomicrobium proavitum.</title>
        <authorList>
            <person name="Zheng H."/>
        </authorList>
    </citation>
    <scope>NUCLEOTIDE SEQUENCE [LARGE SCALE GENOMIC DNA]</scope>
    <source>
        <strain evidence="3 4">Rsa215</strain>
    </source>
</reference>
<protein>
    <recommendedName>
        <fullName evidence="2">Autotransporter domain-containing protein</fullName>
    </recommendedName>
</protein>
<dbReference type="Pfam" id="PF03797">
    <property type="entry name" value="Autotransporter"/>
    <property type="match status" value="1"/>
</dbReference>